<keyword evidence="1" id="KW-0732">Signal</keyword>
<proteinExistence type="predicted"/>
<evidence type="ECO:0000256" key="1">
    <source>
        <dbReference type="SAM" id="SignalP"/>
    </source>
</evidence>
<name>A0A6A6CR94_ZASCE</name>
<reference evidence="2" key="1">
    <citation type="journal article" date="2020" name="Stud. Mycol.">
        <title>101 Dothideomycetes genomes: a test case for predicting lifestyles and emergence of pathogens.</title>
        <authorList>
            <person name="Haridas S."/>
            <person name="Albert R."/>
            <person name="Binder M."/>
            <person name="Bloem J."/>
            <person name="Labutti K."/>
            <person name="Salamov A."/>
            <person name="Andreopoulos B."/>
            <person name="Baker S."/>
            <person name="Barry K."/>
            <person name="Bills G."/>
            <person name="Bluhm B."/>
            <person name="Cannon C."/>
            <person name="Castanera R."/>
            <person name="Culley D."/>
            <person name="Daum C."/>
            <person name="Ezra D."/>
            <person name="Gonzalez J."/>
            <person name="Henrissat B."/>
            <person name="Kuo A."/>
            <person name="Liang C."/>
            <person name="Lipzen A."/>
            <person name="Lutzoni F."/>
            <person name="Magnuson J."/>
            <person name="Mondo S."/>
            <person name="Nolan M."/>
            <person name="Ohm R."/>
            <person name="Pangilinan J."/>
            <person name="Park H.-J."/>
            <person name="Ramirez L."/>
            <person name="Alfaro M."/>
            <person name="Sun H."/>
            <person name="Tritt A."/>
            <person name="Yoshinaga Y."/>
            <person name="Zwiers L.-H."/>
            <person name="Turgeon B."/>
            <person name="Goodwin S."/>
            <person name="Spatafora J."/>
            <person name="Crous P."/>
            <person name="Grigoriev I."/>
        </authorList>
    </citation>
    <scope>NUCLEOTIDE SEQUENCE</scope>
    <source>
        <strain evidence="2">ATCC 36951</strain>
    </source>
</reference>
<dbReference type="Proteomes" id="UP000799537">
    <property type="component" value="Unassembled WGS sequence"/>
</dbReference>
<feature type="signal peptide" evidence="1">
    <location>
        <begin position="1"/>
        <end position="28"/>
    </location>
</feature>
<feature type="chain" id="PRO_5025568681" evidence="1">
    <location>
        <begin position="29"/>
        <end position="174"/>
    </location>
</feature>
<evidence type="ECO:0000313" key="3">
    <source>
        <dbReference type="Proteomes" id="UP000799537"/>
    </source>
</evidence>
<dbReference type="EMBL" id="ML993591">
    <property type="protein sequence ID" value="KAF2168352.1"/>
    <property type="molecule type" value="Genomic_DNA"/>
</dbReference>
<dbReference type="AlphaFoldDB" id="A0A6A6CR94"/>
<protein>
    <submittedName>
        <fullName evidence="2">Uncharacterized protein</fullName>
    </submittedName>
</protein>
<gene>
    <name evidence="2" type="ORF">M409DRAFT_21786</name>
</gene>
<dbReference type="GeneID" id="54559300"/>
<keyword evidence="3" id="KW-1185">Reference proteome</keyword>
<sequence length="174" mass="19439">MQNPLLVGVAKIPLFILVQLLSDIASNAAELQMRCYGLQGSEFLYAAQISIEEHVRVLIDCPHGPVVNHAFGPASHLFVVWPLLERGTETTIRLAKVTLERVRSSIEDEAADSHQRISHDIALLDRILHDQQTLEKCARGDLEAMRSLSCSHFPARVCGSGLLEKYDDLLKETW</sequence>
<organism evidence="2 3">
    <name type="scientific">Zasmidium cellare ATCC 36951</name>
    <dbReference type="NCBI Taxonomy" id="1080233"/>
    <lineage>
        <taxon>Eukaryota</taxon>
        <taxon>Fungi</taxon>
        <taxon>Dikarya</taxon>
        <taxon>Ascomycota</taxon>
        <taxon>Pezizomycotina</taxon>
        <taxon>Dothideomycetes</taxon>
        <taxon>Dothideomycetidae</taxon>
        <taxon>Mycosphaerellales</taxon>
        <taxon>Mycosphaerellaceae</taxon>
        <taxon>Zasmidium</taxon>
    </lineage>
</organism>
<dbReference type="RefSeq" id="XP_033669241.1">
    <property type="nucleotide sequence ID" value="XM_033806028.1"/>
</dbReference>
<accession>A0A6A6CR94</accession>
<evidence type="ECO:0000313" key="2">
    <source>
        <dbReference type="EMBL" id="KAF2168352.1"/>
    </source>
</evidence>